<evidence type="ECO:0000256" key="4">
    <source>
        <dbReference type="ARBA" id="ARBA00022801"/>
    </source>
</evidence>
<keyword evidence="2 11" id="KW-0436">Ligase</keyword>
<dbReference type="SUPFAM" id="SSF51246">
    <property type="entry name" value="Rudiment single hybrid motif"/>
    <property type="match status" value="1"/>
</dbReference>
<evidence type="ECO:0000259" key="8">
    <source>
        <dbReference type="PROSITE" id="PS50968"/>
    </source>
</evidence>
<dbReference type="SUPFAM" id="SSF50891">
    <property type="entry name" value="Cyclophilin-like"/>
    <property type="match status" value="2"/>
</dbReference>
<name>F0T196_SYNGF</name>
<dbReference type="eggNOG" id="COG1984">
    <property type="taxonomic scope" value="Bacteria"/>
</dbReference>
<dbReference type="HOGENOM" id="CLU_002162_3_1_9"/>
<sequence length="1214" mass="134514">MFTKILIANRGAIAHRIERTLQKMKIKSVAVYTKADRDSLHVSGADEAVLIGEGPAKDSYLNAELILETAVAAGVQAIHPGYGFLSENVDFAKACAEKGMIFIGPAPEQLELFGLKHSAREMAEKAGVPLPKGTGLLANLEEALTAAGQIGYPVMLKSTAGGGGIGMRICQNAESLCAAYESVKYLAKTNFKDDGIFLESYIARARHIEVQIFGSRSGEIIAVGERDCSVQRRNQKVLEETPAPGLPQHIRKEMHEAAVRLAKSAGYQNAGTVEFLYDTQAQQFYFLEVNTRLQVEHGVTEELYGIDLVEWMIREAAGELDHLAGRLNWPDGHSIQARIYAEDCWNNFMPSSGRLDQVTFSEQARTETWIQDNVEVTTLYDPMLAKIIVKGKDRKDALQKLKEALAGTGIYGLTSNLQYIESLLENGDYTLGRLDTHMLDEFWPESPALEVLDGGIQATVQDYPGRTGYWNVGVPPCGPMDSQSFRLGNLLLGNDEGLPGIELTLKGGSYRFRSRAWFCLTGADMKAKLDHQEVPMYTPVEAMAGQTLAFGEAECGIRTYLLIGGGFDIPEVLGSSSTFTLGGFGGVNGRALRKGDVLRYKGLKQQPLMKTIPADSRPGIRNDWTIGVIPGPHCTVEFLKAGFLRGLVSTEWEVHFNSSRTGVRLIGPAPEWNRQDGGEAGLHPSNIHDTAYAVGTLDMTGDMPILLGPDGPSLGGFICPVTTASAELWKIGQLHPGDKVRFQLLTIEEAEQLWREQEITLAGIVKEIKTIPTGKKPVANRLREEQLQEKQLLPEDYPVLYSNSKDFPLSVKIRCAGDACLLVEYGEMELDLRLRFRVHSLMQAIQEKQAIPVIDLTPGIRSLQLHIDMKKTKIREAVQKIIEIEGELPPLESVKLPSRIVELPLSWNDPGARTAMQRYQQNVRPDAPWCPDNIEFIRRINGLDRMDAVQQILFDATYLVLGLGDVYLGAPVAVPLDPRHRLVTTKYNPARTWTPENAVGIGGAYLCVYGVEGPGGYQLTGRTIQMWNRLRSTESFEKGKPWLLNFFDQIRFYPVSAEELLQLREDFLRGKFNVKITETTFDFGEYLGFLEGIKQEATAFKNHQQAAFNAERESWKQLGLAEYVSEQPPVPDDEANVLPEGTEGIYANVPGSVWKVLVREGEQVKKEQPLVIMESMKMEFAQNASNDAAIEKVFVKPGDIVNSGQILIWLKPSC</sequence>
<evidence type="ECO:0000256" key="6">
    <source>
        <dbReference type="ARBA" id="ARBA00023267"/>
    </source>
</evidence>
<dbReference type="InterPro" id="IPR011054">
    <property type="entry name" value="Rudment_hybrid_motif"/>
</dbReference>
<dbReference type="KEGG" id="sgy:Sgly_0807"/>
<dbReference type="InterPro" id="IPR000089">
    <property type="entry name" value="Biotin_lipoyl"/>
</dbReference>
<dbReference type="SMART" id="SM00797">
    <property type="entry name" value="AHS2"/>
    <property type="match status" value="1"/>
</dbReference>
<organism evidence="11 12">
    <name type="scientific">Syntrophobotulus glycolicus (strain DSM 8271 / FlGlyR)</name>
    <dbReference type="NCBI Taxonomy" id="645991"/>
    <lineage>
        <taxon>Bacteria</taxon>
        <taxon>Bacillati</taxon>
        <taxon>Bacillota</taxon>
        <taxon>Clostridia</taxon>
        <taxon>Eubacteriales</taxon>
        <taxon>Desulfitobacteriaceae</taxon>
        <taxon>Syntrophobotulus</taxon>
    </lineage>
</organism>
<dbReference type="InterPro" id="IPR011053">
    <property type="entry name" value="Single_hybrid_motif"/>
</dbReference>
<dbReference type="Pfam" id="PF00289">
    <property type="entry name" value="Biotin_carb_N"/>
    <property type="match status" value="1"/>
</dbReference>
<dbReference type="Pfam" id="PF02682">
    <property type="entry name" value="CT_C_D"/>
    <property type="match status" value="1"/>
</dbReference>
<dbReference type="PROSITE" id="PS00866">
    <property type="entry name" value="CPSASE_1"/>
    <property type="match status" value="1"/>
</dbReference>
<dbReference type="InterPro" id="IPR011764">
    <property type="entry name" value="Biotin_carboxylation_dom"/>
</dbReference>
<keyword evidence="12" id="KW-1185">Reference proteome</keyword>
<evidence type="ECO:0000256" key="7">
    <source>
        <dbReference type="PROSITE-ProRule" id="PRU00409"/>
    </source>
</evidence>
<evidence type="ECO:0000256" key="1">
    <source>
        <dbReference type="ARBA" id="ARBA00001953"/>
    </source>
</evidence>
<evidence type="ECO:0000259" key="10">
    <source>
        <dbReference type="PROSITE" id="PS50979"/>
    </source>
</evidence>
<evidence type="ECO:0000256" key="5">
    <source>
        <dbReference type="ARBA" id="ARBA00022840"/>
    </source>
</evidence>
<evidence type="ECO:0000256" key="3">
    <source>
        <dbReference type="ARBA" id="ARBA00022741"/>
    </source>
</evidence>
<dbReference type="EC" id="6.3.4.6" evidence="11"/>
<evidence type="ECO:0000259" key="9">
    <source>
        <dbReference type="PROSITE" id="PS50975"/>
    </source>
</evidence>
<dbReference type="RefSeq" id="WP_013624031.1">
    <property type="nucleotide sequence ID" value="NC_015172.1"/>
</dbReference>
<dbReference type="InterPro" id="IPR011761">
    <property type="entry name" value="ATP-grasp"/>
</dbReference>
<comment type="cofactor">
    <cofactor evidence="1">
        <name>biotin</name>
        <dbReference type="ChEBI" id="CHEBI:57586"/>
    </cofactor>
</comment>
<dbReference type="CDD" id="cd06850">
    <property type="entry name" value="biotinyl_domain"/>
    <property type="match status" value="1"/>
</dbReference>
<dbReference type="InterPro" id="IPR029000">
    <property type="entry name" value="Cyclophilin-like_dom_sf"/>
</dbReference>
<dbReference type="STRING" id="645991.Sgly_0807"/>
<dbReference type="Gene3D" id="2.40.100.10">
    <property type="entry name" value="Cyclophilin-like"/>
    <property type="match status" value="2"/>
</dbReference>
<dbReference type="AlphaFoldDB" id="F0T196"/>
<dbReference type="InterPro" id="IPR003833">
    <property type="entry name" value="CT_C_D"/>
</dbReference>
<dbReference type="Gene3D" id="2.40.50.100">
    <property type="match status" value="1"/>
</dbReference>
<reference evidence="12" key="2">
    <citation type="submission" date="2011-02" db="EMBL/GenBank/DDBJ databases">
        <title>The complete genome of Syntrophobotulus glycolicus DSM 8271.</title>
        <authorList>
            <person name="Lucas S."/>
            <person name="Copeland A."/>
            <person name="Lapidus A."/>
            <person name="Bruce D."/>
            <person name="Goodwin L."/>
            <person name="Pitluck S."/>
            <person name="Kyrpides N."/>
            <person name="Mavromatis K."/>
            <person name="Pagani I."/>
            <person name="Ivanova N."/>
            <person name="Mikhailova N."/>
            <person name="Chertkov O."/>
            <person name="Held B."/>
            <person name="Detter J.C."/>
            <person name="Tapia R."/>
            <person name="Han C."/>
            <person name="Land M."/>
            <person name="Hauser L."/>
            <person name="Markowitz V."/>
            <person name="Cheng J.-F."/>
            <person name="Hugenholtz P."/>
            <person name="Woyke T."/>
            <person name="Wu D."/>
            <person name="Spring S."/>
            <person name="Schroeder M."/>
            <person name="Brambilla E."/>
            <person name="Klenk H.-P."/>
            <person name="Eisen J.A."/>
        </authorList>
    </citation>
    <scope>NUCLEOTIDE SEQUENCE [LARGE SCALE GENOMIC DNA]</scope>
    <source>
        <strain evidence="12">DSM 8271 / FlGlyR</strain>
    </source>
</reference>
<evidence type="ECO:0000313" key="11">
    <source>
        <dbReference type="EMBL" id="ADY55160.1"/>
    </source>
</evidence>
<dbReference type="SUPFAM" id="SSF160467">
    <property type="entry name" value="PH0987 N-terminal domain-like"/>
    <property type="match status" value="1"/>
</dbReference>
<dbReference type="SMART" id="SM00878">
    <property type="entry name" value="Biotin_carb_C"/>
    <property type="match status" value="1"/>
</dbReference>
<dbReference type="Gene3D" id="3.30.1360.40">
    <property type="match status" value="1"/>
</dbReference>
<dbReference type="InterPro" id="IPR016185">
    <property type="entry name" value="PreATP-grasp_dom_sf"/>
</dbReference>
<dbReference type="NCBIfam" id="TIGR00724">
    <property type="entry name" value="urea_amlyse_rel"/>
    <property type="match status" value="1"/>
</dbReference>
<feature type="domain" description="ATP-grasp" evidence="9">
    <location>
        <begin position="120"/>
        <end position="317"/>
    </location>
</feature>
<dbReference type="SUPFAM" id="SSF56059">
    <property type="entry name" value="Glutathione synthetase ATP-binding domain-like"/>
    <property type="match status" value="1"/>
</dbReference>
<dbReference type="eggNOG" id="COG4770">
    <property type="taxonomic scope" value="Bacteria"/>
</dbReference>
<dbReference type="GO" id="GO:0046872">
    <property type="term" value="F:metal ion binding"/>
    <property type="evidence" value="ECO:0007669"/>
    <property type="project" value="InterPro"/>
</dbReference>
<proteinExistence type="predicted"/>
<dbReference type="GO" id="GO:0004847">
    <property type="term" value="F:urea carboxylase activity"/>
    <property type="evidence" value="ECO:0007669"/>
    <property type="project" value="UniProtKB-EC"/>
</dbReference>
<dbReference type="InterPro" id="IPR005481">
    <property type="entry name" value="BC-like_N"/>
</dbReference>
<dbReference type="SUPFAM" id="SSF51230">
    <property type="entry name" value="Single hybrid motif"/>
    <property type="match status" value="1"/>
</dbReference>
<keyword evidence="6" id="KW-0092">Biotin</keyword>
<evidence type="ECO:0000313" key="12">
    <source>
        <dbReference type="Proteomes" id="UP000007488"/>
    </source>
</evidence>
<dbReference type="PROSITE" id="PS00867">
    <property type="entry name" value="CPSASE_2"/>
    <property type="match status" value="1"/>
</dbReference>
<dbReference type="SMART" id="SM00796">
    <property type="entry name" value="AHS1"/>
    <property type="match status" value="1"/>
</dbReference>
<reference evidence="11 12" key="1">
    <citation type="journal article" date="2011" name="Stand. Genomic Sci.">
        <title>Complete genome sequence of Syntrophobotulus glycolicus type strain (FlGlyR).</title>
        <authorList>
            <person name="Han C."/>
            <person name="Mwirichia R."/>
            <person name="Chertkov O."/>
            <person name="Held B."/>
            <person name="Lapidus A."/>
            <person name="Nolan M."/>
            <person name="Lucas S."/>
            <person name="Hammon N."/>
            <person name="Deshpande S."/>
            <person name="Cheng J.F."/>
            <person name="Tapia R."/>
            <person name="Goodwin L."/>
            <person name="Pitluck S."/>
            <person name="Huntemann M."/>
            <person name="Liolios K."/>
            <person name="Ivanova N."/>
            <person name="Pagani I."/>
            <person name="Mavromatis K."/>
            <person name="Ovchinikova G."/>
            <person name="Pati A."/>
            <person name="Chen A."/>
            <person name="Palaniappan K."/>
            <person name="Land M."/>
            <person name="Hauser L."/>
            <person name="Brambilla E.M."/>
            <person name="Rohde M."/>
            <person name="Spring S."/>
            <person name="Sikorski J."/>
            <person name="Goker M."/>
            <person name="Woyke T."/>
            <person name="Bristow J."/>
            <person name="Eisen J.A."/>
            <person name="Markowitz V."/>
            <person name="Hugenholtz P."/>
            <person name="Kyrpides N.C."/>
            <person name="Klenk H.P."/>
            <person name="Detter J.C."/>
        </authorList>
    </citation>
    <scope>NUCLEOTIDE SEQUENCE [LARGE SCALE GENOMIC DNA]</scope>
    <source>
        <strain evidence="12">DSM 8271 / FlGlyR</strain>
    </source>
</reference>
<dbReference type="eggNOG" id="COG0439">
    <property type="taxonomic scope" value="Bacteria"/>
</dbReference>
<dbReference type="InterPro" id="IPR050856">
    <property type="entry name" value="Biotin_carboxylase_complex"/>
</dbReference>
<dbReference type="Pfam" id="PF00364">
    <property type="entry name" value="Biotin_lipoyl"/>
    <property type="match status" value="1"/>
</dbReference>
<dbReference type="PANTHER" id="PTHR18866:SF128">
    <property type="entry name" value="UREA AMIDOLYASE"/>
    <property type="match status" value="1"/>
</dbReference>
<dbReference type="GO" id="GO:0005524">
    <property type="term" value="F:ATP binding"/>
    <property type="evidence" value="ECO:0007669"/>
    <property type="project" value="UniProtKB-UniRule"/>
</dbReference>
<dbReference type="InterPro" id="IPR005479">
    <property type="entry name" value="CPAse_ATP-bd"/>
</dbReference>
<accession>F0T196</accession>
<dbReference type="PROSITE" id="PS50979">
    <property type="entry name" value="BC"/>
    <property type="match status" value="1"/>
</dbReference>
<dbReference type="InterPro" id="IPR005482">
    <property type="entry name" value="Biotin_COase_C"/>
</dbReference>
<dbReference type="Pfam" id="PF02626">
    <property type="entry name" value="CT_A_B"/>
    <property type="match status" value="1"/>
</dbReference>
<dbReference type="NCBIfam" id="TIGR02712">
    <property type="entry name" value="urea_carbox"/>
    <property type="match status" value="1"/>
</dbReference>
<dbReference type="eggNOG" id="COG2049">
    <property type="taxonomic scope" value="Bacteria"/>
</dbReference>
<dbReference type="PROSITE" id="PS50968">
    <property type="entry name" value="BIOTINYL_LIPOYL"/>
    <property type="match status" value="1"/>
</dbReference>
<dbReference type="Proteomes" id="UP000007488">
    <property type="component" value="Chromosome"/>
</dbReference>
<dbReference type="Pfam" id="PF02786">
    <property type="entry name" value="CPSase_L_D2"/>
    <property type="match status" value="1"/>
</dbReference>
<gene>
    <name evidence="11" type="ordered locus">Sgly_0807</name>
</gene>
<evidence type="ECO:0000256" key="2">
    <source>
        <dbReference type="ARBA" id="ARBA00022598"/>
    </source>
</evidence>
<dbReference type="Gene3D" id="3.30.470.20">
    <property type="entry name" value="ATP-grasp fold, B domain"/>
    <property type="match status" value="1"/>
</dbReference>
<protein>
    <submittedName>
        <fullName evidence="11">Urea carboxylase</fullName>
        <ecNumber evidence="11">6.3.4.6</ecNumber>
    </submittedName>
</protein>
<keyword evidence="5 7" id="KW-0067">ATP-binding</keyword>
<dbReference type="GO" id="GO:0016787">
    <property type="term" value="F:hydrolase activity"/>
    <property type="evidence" value="ECO:0007669"/>
    <property type="project" value="UniProtKB-KW"/>
</dbReference>
<dbReference type="Pfam" id="PF02785">
    <property type="entry name" value="Biotin_carb_C"/>
    <property type="match status" value="1"/>
</dbReference>
<dbReference type="InterPro" id="IPR003778">
    <property type="entry name" value="CT_A_B"/>
</dbReference>
<dbReference type="EMBL" id="CP002547">
    <property type="protein sequence ID" value="ADY55160.1"/>
    <property type="molecule type" value="Genomic_DNA"/>
</dbReference>
<dbReference type="InterPro" id="IPR014084">
    <property type="entry name" value="Urea_COase"/>
</dbReference>
<dbReference type="SUPFAM" id="SSF52440">
    <property type="entry name" value="PreATP-grasp domain"/>
    <property type="match status" value="1"/>
</dbReference>
<feature type="domain" description="Biotin carboxylation" evidence="10">
    <location>
        <begin position="1"/>
        <end position="444"/>
    </location>
</feature>
<dbReference type="FunFam" id="3.40.50.20:FF:000010">
    <property type="entry name" value="Propionyl-CoA carboxylase subunit alpha"/>
    <property type="match status" value="1"/>
</dbReference>
<dbReference type="PANTHER" id="PTHR18866">
    <property type="entry name" value="CARBOXYLASE:PYRUVATE/ACETYL-COA/PROPIONYL-COA CARBOXYLASE"/>
    <property type="match status" value="1"/>
</dbReference>
<feature type="domain" description="Lipoyl-binding" evidence="8">
    <location>
        <begin position="1140"/>
        <end position="1211"/>
    </location>
</feature>
<keyword evidence="4" id="KW-0378">Hydrolase</keyword>
<dbReference type="PROSITE" id="PS50975">
    <property type="entry name" value="ATP_GRASP"/>
    <property type="match status" value="1"/>
</dbReference>
<keyword evidence="3 7" id="KW-0547">Nucleotide-binding</keyword>
<dbReference type="OrthoDB" id="9807469at2"/>